<dbReference type="AlphaFoldDB" id="A0AAD6Z0C6"/>
<proteinExistence type="predicted"/>
<name>A0AAD6Z0C6_9AGAR</name>
<organism evidence="2 3">
    <name type="scientific">Mycena albidolilacea</name>
    <dbReference type="NCBI Taxonomy" id="1033008"/>
    <lineage>
        <taxon>Eukaryota</taxon>
        <taxon>Fungi</taxon>
        <taxon>Dikarya</taxon>
        <taxon>Basidiomycota</taxon>
        <taxon>Agaricomycotina</taxon>
        <taxon>Agaricomycetes</taxon>
        <taxon>Agaricomycetidae</taxon>
        <taxon>Agaricales</taxon>
        <taxon>Marasmiineae</taxon>
        <taxon>Mycenaceae</taxon>
        <taxon>Mycena</taxon>
    </lineage>
</organism>
<feature type="region of interest" description="Disordered" evidence="1">
    <location>
        <begin position="270"/>
        <end position="298"/>
    </location>
</feature>
<comment type="caution">
    <text evidence="2">The sequence shown here is derived from an EMBL/GenBank/DDBJ whole genome shotgun (WGS) entry which is preliminary data.</text>
</comment>
<reference evidence="2" key="1">
    <citation type="submission" date="2023-03" db="EMBL/GenBank/DDBJ databases">
        <title>Massive genome expansion in bonnet fungi (Mycena s.s.) driven by repeated elements and novel gene families across ecological guilds.</title>
        <authorList>
            <consortium name="Lawrence Berkeley National Laboratory"/>
            <person name="Harder C.B."/>
            <person name="Miyauchi S."/>
            <person name="Viragh M."/>
            <person name="Kuo A."/>
            <person name="Thoen E."/>
            <person name="Andreopoulos B."/>
            <person name="Lu D."/>
            <person name="Skrede I."/>
            <person name="Drula E."/>
            <person name="Henrissat B."/>
            <person name="Morin E."/>
            <person name="Kohler A."/>
            <person name="Barry K."/>
            <person name="LaButti K."/>
            <person name="Morin E."/>
            <person name="Salamov A."/>
            <person name="Lipzen A."/>
            <person name="Mereny Z."/>
            <person name="Hegedus B."/>
            <person name="Baldrian P."/>
            <person name="Stursova M."/>
            <person name="Weitz H."/>
            <person name="Taylor A."/>
            <person name="Grigoriev I.V."/>
            <person name="Nagy L.G."/>
            <person name="Martin F."/>
            <person name="Kauserud H."/>
        </authorList>
    </citation>
    <scope>NUCLEOTIDE SEQUENCE</scope>
    <source>
        <strain evidence="2">CBHHK002</strain>
    </source>
</reference>
<accession>A0AAD6Z0C6</accession>
<dbReference type="Proteomes" id="UP001218218">
    <property type="component" value="Unassembled WGS sequence"/>
</dbReference>
<feature type="region of interest" description="Disordered" evidence="1">
    <location>
        <begin position="426"/>
        <end position="498"/>
    </location>
</feature>
<dbReference type="EMBL" id="JARIHO010000116">
    <property type="protein sequence ID" value="KAJ7302418.1"/>
    <property type="molecule type" value="Genomic_DNA"/>
</dbReference>
<protein>
    <submittedName>
        <fullName evidence="2">Uncharacterized protein</fullName>
    </submittedName>
</protein>
<feature type="compositionally biased region" description="Basic and acidic residues" evidence="1">
    <location>
        <begin position="480"/>
        <end position="498"/>
    </location>
</feature>
<keyword evidence="3" id="KW-1185">Reference proteome</keyword>
<sequence length="498" mass="54369">MAASMSIDKDLETLLTAIQNLPASAQSGRRNDPLGKYLTPGQTKGDNPRPVFPSHKDGAYFVFNYEWEHVFQKQPGDPDDKLQKLVSHGRGKHGLILAHAWARHYATVAKPDERDLIQLRVQTLLNLITESKYDNDFILAALAPLVQMPSTHTLSDAWSSMTAETASMDIVTKEWLKLGLAEGVNYTDFIKINENTGFYVTTDEEKAQLFSATFLADKCANKGGTVIMEFTLDSSALKVNEVKAKVDTYPLQFRADQARLGGAITRFRKKRVPSTATPADPPTDDGISTDDNPAPSTPKIALPTQDQVEAMLKDTKAFNAQNRAAFAAMKDIDVDTGAGSLTLSQRTTVADAGNEAVGIPPLKEPFNQVVLVTDAAMKKLKFVKQEPLPECLAKAQPKLVAFLKKKGTAALVVGSQGEGGIKKERARAADGAFGTQGKEEHREARRRSHNTVLAKATYSPDTKDVQTQSYPNEGSVRMGFDVDKDDMRMGSGLVKDDV</sequence>
<feature type="region of interest" description="Disordered" evidence="1">
    <location>
        <begin position="24"/>
        <end position="51"/>
    </location>
</feature>
<evidence type="ECO:0000256" key="1">
    <source>
        <dbReference type="SAM" id="MobiDB-lite"/>
    </source>
</evidence>
<evidence type="ECO:0000313" key="2">
    <source>
        <dbReference type="EMBL" id="KAJ7302418.1"/>
    </source>
</evidence>
<gene>
    <name evidence="2" type="ORF">DFH08DRAFT_989266</name>
</gene>
<evidence type="ECO:0000313" key="3">
    <source>
        <dbReference type="Proteomes" id="UP001218218"/>
    </source>
</evidence>